<dbReference type="InterPro" id="IPR000620">
    <property type="entry name" value="EamA_dom"/>
</dbReference>
<feature type="transmembrane region" description="Helical" evidence="2">
    <location>
        <begin position="67"/>
        <end position="92"/>
    </location>
</feature>
<dbReference type="Pfam" id="PF00892">
    <property type="entry name" value="EamA"/>
    <property type="match status" value="2"/>
</dbReference>
<accession>A0ABT4CWN0</accession>
<comment type="similarity">
    <text evidence="1">Belongs to the EamA transporter family.</text>
</comment>
<feature type="transmembrane region" description="Helical" evidence="2">
    <location>
        <begin position="267"/>
        <end position="286"/>
    </location>
</feature>
<keyword evidence="2" id="KW-0472">Membrane</keyword>
<evidence type="ECO:0000256" key="1">
    <source>
        <dbReference type="ARBA" id="ARBA00007362"/>
    </source>
</evidence>
<dbReference type="EMBL" id="JAPQER010000001">
    <property type="protein sequence ID" value="MCY6483416.1"/>
    <property type="molecule type" value="Genomic_DNA"/>
</dbReference>
<gene>
    <name evidence="4" type="ORF">OW763_03470</name>
</gene>
<keyword evidence="5" id="KW-1185">Reference proteome</keyword>
<feature type="domain" description="EamA" evidence="3">
    <location>
        <begin position="6"/>
        <end position="139"/>
    </location>
</feature>
<evidence type="ECO:0000256" key="2">
    <source>
        <dbReference type="SAM" id="Phobius"/>
    </source>
</evidence>
<proteinExistence type="inferred from homology"/>
<organism evidence="4 5">
    <name type="scientific">Clostridium aestuarii</name>
    <dbReference type="NCBI Taxonomy" id="338193"/>
    <lineage>
        <taxon>Bacteria</taxon>
        <taxon>Bacillati</taxon>
        <taxon>Bacillota</taxon>
        <taxon>Clostridia</taxon>
        <taxon>Eubacteriales</taxon>
        <taxon>Clostridiaceae</taxon>
        <taxon>Clostridium</taxon>
    </lineage>
</organism>
<sequence>MKKIHGVFYAMMSSAAFGLTPIWTKDAYNRGTNSITILFFRGLVAAAILLMYFLIKRINFKINKKQLVHMLFLGTIGYGCTGICLFLSYSYISTGLATTLHFIYPAAVTILMVLIYKEKIYFGKIFSIILSAAGVYCLICTSNIQLNIKGVVLAIISGVFYSLYIIGIDKGEGREMDSLILTFYVTLVSAVFMFIFAKFTVGIKVVFTYHTVIDIIGVAVISSILALVTFAKGIKIIGSSSASILSTLEPIVSVLLGILILKEKMSLSIIIGIMLIIFSVFVLTITEKSKEKIKLSI</sequence>
<feature type="domain" description="EamA" evidence="3">
    <location>
        <begin position="149"/>
        <end position="284"/>
    </location>
</feature>
<feature type="transmembrane region" description="Helical" evidence="2">
    <location>
        <begin position="98"/>
        <end position="116"/>
    </location>
</feature>
<reference evidence="4" key="1">
    <citation type="submission" date="2022-12" db="EMBL/GenBank/DDBJ databases">
        <authorList>
            <person name="Wang J."/>
        </authorList>
    </citation>
    <scope>NUCLEOTIDE SEQUENCE</scope>
    <source>
        <strain evidence="4">HY-45-18</strain>
    </source>
</reference>
<keyword evidence="2" id="KW-0812">Transmembrane</keyword>
<feature type="transmembrane region" description="Helical" evidence="2">
    <location>
        <begin position="150"/>
        <end position="167"/>
    </location>
</feature>
<name>A0ABT4CWN0_9CLOT</name>
<dbReference type="InterPro" id="IPR037185">
    <property type="entry name" value="EmrE-like"/>
</dbReference>
<evidence type="ECO:0000313" key="5">
    <source>
        <dbReference type="Proteomes" id="UP001078443"/>
    </source>
</evidence>
<feature type="transmembrane region" description="Helical" evidence="2">
    <location>
        <begin position="179"/>
        <end position="201"/>
    </location>
</feature>
<feature type="transmembrane region" description="Helical" evidence="2">
    <location>
        <begin position="35"/>
        <end position="55"/>
    </location>
</feature>
<feature type="transmembrane region" description="Helical" evidence="2">
    <location>
        <begin position="7"/>
        <end position="23"/>
    </location>
</feature>
<comment type="caution">
    <text evidence="4">The sequence shown here is derived from an EMBL/GenBank/DDBJ whole genome shotgun (WGS) entry which is preliminary data.</text>
</comment>
<feature type="transmembrane region" description="Helical" evidence="2">
    <location>
        <begin position="125"/>
        <end position="144"/>
    </location>
</feature>
<dbReference type="SUPFAM" id="SSF103481">
    <property type="entry name" value="Multidrug resistance efflux transporter EmrE"/>
    <property type="match status" value="2"/>
</dbReference>
<evidence type="ECO:0000313" key="4">
    <source>
        <dbReference type="EMBL" id="MCY6483416.1"/>
    </source>
</evidence>
<dbReference type="RefSeq" id="WP_268039664.1">
    <property type="nucleotide sequence ID" value="NZ_JAPQER010000001.1"/>
</dbReference>
<dbReference type="PANTHER" id="PTHR22911">
    <property type="entry name" value="ACYL-MALONYL CONDENSING ENZYME-RELATED"/>
    <property type="match status" value="1"/>
</dbReference>
<keyword evidence="2" id="KW-1133">Transmembrane helix</keyword>
<feature type="transmembrane region" description="Helical" evidence="2">
    <location>
        <begin position="207"/>
        <end position="230"/>
    </location>
</feature>
<feature type="transmembrane region" description="Helical" evidence="2">
    <location>
        <begin position="242"/>
        <end position="261"/>
    </location>
</feature>
<dbReference type="Proteomes" id="UP001078443">
    <property type="component" value="Unassembled WGS sequence"/>
</dbReference>
<protein>
    <submittedName>
        <fullName evidence="4">EamA family transporter</fullName>
    </submittedName>
</protein>
<dbReference type="PANTHER" id="PTHR22911:SF137">
    <property type="entry name" value="SOLUTE CARRIER FAMILY 35 MEMBER G2-RELATED"/>
    <property type="match status" value="1"/>
</dbReference>
<evidence type="ECO:0000259" key="3">
    <source>
        <dbReference type="Pfam" id="PF00892"/>
    </source>
</evidence>